<dbReference type="Gene3D" id="3.10.450.50">
    <property type="match status" value="1"/>
</dbReference>
<dbReference type="RefSeq" id="WP_318599283.1">
    <property type="nucleotide sequence ID" value="NZ_JAWSTH010000067.1"/>
</dbReference>
<reference evidence="2 3" key="2">
    <citation type="submission" date="2023-10" db="EMBL/GenBank/DDBJ databases">
        <authorList>
            <person name="Han X.F."/>
        </authorList>
    </citation>
    <scope>NUCLEOTIDE SEQUENCE [LARGE SCALE GENOMIC DNA]</scope>
    <source>
        <strain evidence="2 3">KCTC 39840</strain>
    </source>
</reference>
<comment type="caution">
    <text evidence="2">The sequence shown here is derived from an EMBL/GenBank/DDBJ whole genome shotgun (WGS) entry which is preliminary data.</text>
</comment>
<dbReference type="Pfam" id="PF12680">
    <property type="entry name" value="SnoaL_2"/>
    <property type="match status" value="1"/>
</dbReference>
<gene>
    <name evidence="2" type="ORF">R7226_21040</name>
</gene>
<organism evidence="2 3">
    <name type="scientific">Conexibacter stalactiti</name>
    <dbReference type="NCBI Taxonomy" id="1940611"/>
    <lineage>
        <taxon>Bacteria</taxon>
        <taxon>Bacillati</taxon>
        <taxon>Actinomycetota</taxon>
        <taxon>Thermoleophilia</taxon>
        <taxon>Solirubrobacterales</taxon>
        <taxon>Conexibacteraceae</taxon>
        <taxon>Conexibacter</taxon>
    </lineage>
</organism>
<reference evidence="3" key="1">
    <citation type="submission" date="2023-07" db="EMBL/GenBank/DDBJ databases">
        <title>Conexibacter stalactiti sp. nov., isolated from stalactites in a lava cave and emended description of the genus Conexibacter.</title>
        <authorList>
            <person name="Lee S.D."/>
        </authorList>
    </citation>
    <scope>NUCLEOTIDE SEQUENCE [LARGE SCALE GENOMIC DNA]</scope>
    <source>
        <strain evidence="3">KCTC 39840</strain>
    </source>
</reference>
<dbReference type="InterPro" id="IPR037401">
    <property type="entry name" value="SnoaL-like"/>
</dbReference>
<keyword evidence="3" id="KW-1185">Reference proteome</keyword>
<feature type="domain" description="SnoaL-like" evidence="1">
    <location>
        <begin position="9"/>
        <end position="107"/>
    </location>
</feature>
<dbReference type="EMBL" id="JAWSTH010000067">
    <property type="protein sequence ID" value="MDW5596846.1"/>
    <property type="molecule type" value="Genomic_DNA"/>
</dbReference>
<dbReference type="InterPro" id="IPR032710">
    <property type="entry name" value="NTF2-like_dom_sf"/>
</dbReference>
<evidence type="ECO:0000259" key="1">
    <source>
        <dbReference type="Pfam" id="PF12680"/>
    </source>
</evidence>
<accession>A0ABU4HU93</accession>
<name>A0ABU4HU93_9ACTN</name>
<evidence type="ECO:0000313" key="3">
    <source>
        <dbReference type="Proteomes" id="UP001284601"/>
    </source>
</evidence>
<evidence type="ECO:0000313" key="2">
    <source>
        <dbReference type="EMBL" id="MDW5596846.1"/>
    </source>
</evidence>
<protein>
    <submittedName>
        <fullName evidence="2">Nuclear transport factor 2 family protein</fullName>
    </submittedName>
</protein>
<dbReference type="Proteomes" id="UP001284601">
    <property type="component" value="Unassembled WGS sequence"/>
</dbReference>
<sequence length="122" mass="13358">MSVAATWLDAYAAAWRAGDPEAAGDLFADDAAYTFDLFGPGLRGREQIVAYWTQAIGGQSELKLEVEPPLSDGDRAAAAWRATFVRDGEQVELAACLLLRFDADGRCSDLREYWRQAEPSPT</sequence>
<proteinExistence type="predicted"/>
<dbReference type="SUPFAM" id="SSF54427">
    <property type="entry name" value="NTF2-like"/>
    <property type="match status" value="1"/>
</dbReference>